<feature type="domain" description="Transposase Tc1-like" evidence="2">
    <location>
        <begin position="405"/>
        <end position="475"/>
    </location>
</feature>
<evidence type="ECO:0000259" key="3">
    <source>
        <dbReference type="Pfam" id="PF04377"/>
    </source>
</evidence>
<dbReference type="PANTHER" id="PTHR21367">
    <property type="entry name" value="ARGININE-TRNA-PROTEIN TRANSFERASE 1"/>
    <property type="match status" value="1"/>
</dbReference>
<evidence type="ECO:0000256" key="1">
    <source>
        <dbReference type="SAM" id="MobiDB-lite"/>
    </source>
</evidence>
<dbReference type="InterPro" id="IPR002492">
    <property type="entry name" value="Transposase_Tc1-like"/>
</dbReference>
<protein>
    <submittedName>
        <fullName evidence="4">Uncharacterized protein</fullName>
    </submittedName>
</protein>
<evidence type="ECO:0000259" key="2">
    <source>
        <dbReference type="Pfam" id="PF01498"/>
    </source>
</evidence>
<organism evidence="4 5">
    <name type="scientific">Cordylochernes scorpioides</name>
    <dbReference type="NCBI Taxonomy" id="51811"/>
    <lineage>
        <taxon>Eukaryota</taxon>
        <taxon>Metazoa</taxon>
        <taxon>Ecdysozoa</taxon>
        <taxon>Arthropoda</taxon>
        <taxon>Chelicerata</taxon>
        <taxon>Arachnida</taxon>
        <taxon>Pseudoscorpiones</taxon>
        <taxon>Cheliferoidea</taxon>
        <taxon>Chernetidae</taxon>
        <taxon>Cordylochernes</taxon>
    </lineage>
</organism>
<feature type="region of interest" description="Disordered" evidence="1">
    <location>
        <begin position="136"/>
        <end position="190"/>
    </location>
</feature>
<dbReference type="PANTHER" id="PTHR21367:SF1">
    <property type="entry name" value="ARGINYL-TRNA--PROTEIN TRANSFERASE 1"/>
    <property type="match status" value="1"/>
</dbReference>
<feature type="domain" description="N-end rule aminoacyl transferase C-terminal" evidence="3">
    <location>
        <begin position="4"/>
        <end position="47"/>
    </location>
</feature>
<dbReference type="Pfam" id="PF04377">
    <property type="entry name" value="ATE_C"/>
    <property type="match status" value="1"/>
</dbReference>
<sequence>MLSREIAFTRELHRRHPEIQYYYMGFYIHSCPKMRYKGQFHPSYLLCPETYIWRPILECLPLLDISKYSRLNPDPTAGGLDHSAPDDVDKVLVLYRRQIMAFGVYRQMKNVDDTEEESVKKYAQLVGPISTTNLPLRHLMGKPNNLNQLGRSRDQDKQLPMEEDNTGLTKRSRTQKKEKKTSAKPRVQECTSTRQKQVDFLAKKAAGKVSIWNFALILTRPSTIWRWRKHWPSVPHADRFIEEGLGIGYAVPRHEHDTPLAFNSLNLKSAFDLRSVEKAGRLKAQFVWSTNRVSWLPGRILARPVSEGGVGLFDITDQLRLACLKGVQTSLCGAANGIRFFFMLLIDIDRYVGWHLETITVPEIGSRVGRNQLTVMRICDRLMQEGSTDRRVRSHPPQCTTSRADRQIVRMAVTDRSVTSRTVAQQIQSVTHHPVSARTIRRRLQQSGLSARRPLLRLPLTQNYRRLRRQWCDERRIYVMHHHTATAPGIMVWGGIGYHSRTPLVRISSTLNSQRYFSERLKPVVLPYLQGLPTAIFEQDNARPHVARIVQRFFVNRQIELLPWPVSSPELSLIENMWSMVSQRFTQITSPTATPDQLWQRVEAARSAVPQEHIQSLFESMPRRVAAVISNNGGYSCY</sequence>
<feature type="compositionally biased region" description="Basic and acidic residues" evidence="1">
    <location>
        <begin position="151"/>
        <end position="160"/>
    </location>
</feature>
<name>A0ABY6L949_9ARAC</name>
<feature type="compositionally biased region" description="Basic residues" evidence="1">
    <location>
        <begin position="170"/>
        <end position="183"/>
    </location>
</feature>
<keyword evidence="5" id="KW-1185">Reference proteome</keyword>
<evidence type="ECO:0000313" key="4">
    <source>
        <dbReference type="EMBL" id="UYV77284.1"/>
    </source>
</evidence>
<dbReference type="Proteomes" id="UP001235939">
    <property type="component" value="Chromosome 15"/>
</dbReference>
<dbReference type="InterPro" id="IPR007472">
    <property type="entry name" value="N-end_Aminoacyl_Trfase_C"/>
</dbReference>
<evidence type="ECO:0000313" key="5">
    <source>
        <dbReference type="Proteomes" id="UP001235939"/>
    </source>
</evidence>
<accession>A0ABY6L949</accession>
<reference evidence="4 5" key="1">
    <citation type="submission" date="2022-01" db="EMBL/GenBank/DDBJ databases">
        <title>A chromosomal length assembly of Cordylochernes scorpioides.</title>
        <authorList>
            <person name="Zeh D."/>
            <person name="Zeh J."/>
        </authorList>
    </citation>
    <scope>NUCLEOTIDE SEQUENCE [LARGE SCALE GENOMIC DNA]</scope>
    <source>
        <strain evidence="4">IN4F17</strain>
        <tissue evidence="4">Whole Body</tissue>
    </source>
</reference>
<dbReference type="Pfam" id="PF01498">
    <property type="entry name" value="HTH_Tnp_Tc3_2"/>
    <property type="match status" value="1"/>
</dbReference>
<proteinExistence type="predicted"/>
<dbReference type="EMBL" id="CP092877">
    <property type="protein sequence ID" value="UYV77284.1"/>
    <property type="molecule type" value="Genomic_DNA"/>
</dbReference>
<dbReference type="InterPro" id="IPR036397">
    <property type="entry name" value="RNaseH_sf"/>
</dbReference>
<dbReference type="Gene3D" id="3.30.420.10">
    <property type="entry name" value="Ribonuclease H-like superfamily/Ribonuclease H"/>
    <property type="match status" value="1"/>
</dbReference>
<gene>
    <name evidence="4" type="ORF">LAZ67_15000336</name>
</gene>
<dbReference type="InterPro" id="IPR030700">
    <property type="entry name" value="N-end_Aminoacyl_Trfase"/>
</dbReference>